<proteinExistence type="predicted"/>
<dbReference type="AlphaFoldDB" id="A0A1N7MCS8"/>
<name>A0A1N7MCS8_9RHOB</name>
<evidence type="ECO:0000313" key="2">
    <source>
        <dbReference type="Proteomes" id="UP000186221"/>
    </source>
</evidence>
<protein>
    <recommendedName>
        <fullName evidence="3">Hpr(Ser) kinase/phosphatase</fullName>
    </recommendedName>
</protein>
<dbReference type="STRING" id="453582.SAMN05421580_105269"/>
<keyword evidence="2" id="KW-1185">Reference proteome</keyword>
<dbReference type="EMBL" id="FTOG01000005">
    <property type="protein sequence ID" value="SIS83894.1"/>
    <property type="molecule type" value="Genomic_DNA"/>
</dbReference>
<evidence type="ECO:0008006" key="3">
    <source>
        <dbReference type="Google" id="ProtNLM"/>
    </source>
</evidence>
<sequence length="306" mass="33493">MLEALSQLPADPLDECIYTASRNWSLSLDPACLDMTVSFGTRIVRVRCWHRVLSLALGDMLSPYSVEGRAETTLDLLVEDGKSALFKDGQFILEVRRVSWSPIIRLLAKELNGNINVAAVLHAAAVFFPGFGTVLLTAPTGAGKTTLTCGLISIGGRLLAEDATPIERGTGLAWPCPLPLSLKSGSWQIVSEILGADLSDLPIRGVGSRRIRFLPSPKDIDLNMGYPVRMILFPQWSKGENSKVRRLDPMQALSRLQDCGTWPVDDAKNLPDFLEWLEPLPCFSLSYGTTNGGLQIIKSLMQLRGD</sequence>
<evidence type="ECO:0000313" key="1">
    <source>
        <dbReference type="EMBL" id="SIS83894.1"/>
    </source>
</evidence>
<dbReference type="InterPro" id="IPR027417">
    <property type="entry name" value="P-loop_NTPase"/>
</dbReference>
<accession>A0A1N7MCS8</accession>
<dbReference type="SUPFAM" id="SSF53795">
    <property type="entry name" value="PEP carboxykinase-like"/>
    <property type="match status" value="1"/>
</dbReference>
<organism evidence="1 2">
    <name type="scientific">Rhodobacter aestuarii</name>
    <dbReference type="NCBI Taxonomy" id="453582"/>
    <lineage>
        <taxon>Bacteria</taxon>
        <taxon>Pseudomonadati</taxon>
        <taxon>Pseudomonadota</taxon>
        <taxon>Alphaproteobacteria</taxon>
        <taxon>Rhodobacterales</taxon>
        <taxon>Rhodobacter group</taxon>
        <taxon>Rhodobacter</taxon>
    </lineage>
</organism>
<gene>
    <name evidence="1" type="ORF">SAMN05421580_105269</name>
</gene>
<dbReference type="Proteomes" id="UP000186221">
    <property type="component" value="Unassembled WGS sequence"/>
</dbReference>
<reference evidence="2" key="1">
    <citation type="submission" date="2017-01" db="EMBL/GenBank/DDBJ databases">
        <authorList>
            <person name="Varghese N."/>
            <person name="Submissions S."/>
        </authorList>
    </citation>
    <scope>NUCLEOTIDE SEQUENCE [LARGE SCALE GENOMIC DNA]</scope>
    <source>
        <strain evidence="2">DSM 19945</strain>
    </source>
</reference>
<dbReference type="Gene3D" id="3.40.50.300">
    <property type="entry name" value="P-loop containing nucleotide triphosphate hydrolases"/>
    <property type="match status" value="1"/>
</dbReference>